<dbReference type="GO" id="GO:0005739">
    <property type="term" value="C:mitochondrion"/>
    <property type="evidence" value="ECO:0007669"/>
    <property type="project" value="UniProtKB-SubCell"/>
</dbReference>
<evidence type="ECO:0000256" key="3">
    <source>
        <dbReference type="ARBA" id="ARBA00023157"/>
    </source>
</evidence>
<organism evidence="5">
    <name type="scientific">Culicoides sonorensis</name>
    <name type="common">Biting midge</name>
    <dbReference type="NCBI Taxonomy" id="179676"/>
    <lineage>
        <taxon>Eukaryota</taxon>
        <taxon>Metazoa</taxon>
        <taxon>Ecdysozoa</taxon>
        <taxon>Arthropoda</taxon>
        <taxon>Hexapoda</taxon>
        <taxon>Insecta</taxon>
        <taxon>Pterygota</taxon>
        <taxon>Neoptera</taxon>
        <taxon>Endopterygota</taxon>
        <taxon>Diptera</taxon>
        <taxon>Nematocera</taxon>
        <taxon>Chironomoidea</taxon>
        <taxon>Ceratopogonidae</taxon>
        <taxon>Ceratopogoninae</taxon>
        <taxon>Culicoides</taxon>
        <taxon>Monoculicoides</taxon>
    </lineage>
</organism>
<protein>
    <submittedName>
        <fullName evidence="5">CSON011593 protein</fullName>
    </submittedName>
</protein>
<dbReference type="OMA" id="ERAKCWS"/>
<evidence type="ECO:0000313" key="5">
    <source>
        <dbReference type="EMBL" id="SSX35892.1"/>
    </source>
</evidence>
<dbReference type="Gene3D" id="1.10.10.140">
    <property type="entry name" value="Cytochrome c oxidase, subunit VIb"/>
    <property type="match status" value="1"/>
</dbReference>
<dbReference type="InterPro" id="IPR036549">
    <property type="entry name" value="CX6/COA6-like_sf"/>
</dbReference>
<proteinExistence type="predicted"/>
<keyword evidence="3" id="KW-1015">Disulfide bond</keyword>
<dbReference type="InterPro" id="IPR042289">
    <property type="entry name" value="COA6"/>
</dbReference>
<reference evidence="4" key="1">
    <citation type="submission" date="2018-04" db="EMBL/GenBank/DDBJ databases">
        <authorList>
            <person name="Go L.Y."/>
            <person name="Mitchell J.A."/>
        </authorList>
    </citation>
    <scope>NUCLEOTIDE SEQUENCE</scope>
    <source>
        <tissue evidence="4">Whole organism</tissue>
    </source>
</reference>
<dbReference type="EMBL" id="UFQT01005085">
    <property type="protein sequence ID" value="SSX35892.1"/>
    <property type="molecule type" value="Genomic_DNA"/>
</dbReference>
<evidence type="ECO:0000256" key="1">
    <source>
        <dbReference type="ARBA" id="ARBA00004173"/>
    </source>
</evidence>
<dbReference type="SUPFAM" id="SSF47694">
    <property type="entry name" value="Cytochrome c oxidase subunit h"/>
    <property type="match status" value="1"/>
</dbReference>
<name>A0A336MZW8_CULSO</name>
<dbReference type="EMBL" id="UFQS01005085">
    <property type="protein sequence ID" value="SSX16700.1"/>
    <property type="molecule type" value="Genomic_DNA"/>
</dbReference>
<evidence type="ECO:0000313" key="4">
    <source>
        <dbReference type="EMBL" id="SSX16700.1"/>
    </source>
</evidence>
<dbReference type="VEuPathDB" id="VectorBase:CSON011593"/>
<accession>A0A336MZW8</accession>
<dbReference type="PANTHER" id="PTHR46690:SF1">
    <property type="entry name" value="CYTOCHROME C OXIDASE ASSEMBLY FACTOR 6 HOMOLOG"/>
    <property type="match status" value="1"/>
</dbReference>
<gene>
    <name evidence="5" type="primary">CSON011593</name>
</gene>
<dbReference type="GO" id="GO:0008535">
    <property type="term" value="P:respiratory chain complex IV assembly"/>
    <property type="evidence" value="ECO:0007669"/>
    <property type="project" value="InterPro"/>
</dbReference>
<dbReference type="InterPro" id="IPR048280">
    <property type="entry name" value="COX6B-like"/>
</dbReference>
<dbReference type="PANTHER" id="PTHR46690">
    <property type="entry name" value="CYTOCHROME C OXIDASE ASSEMBLY FACTOR 6 HOMOLOG"/>
    <property type="match status" value="1"/>
</dbReference>
<dbReference type="AlphaFoldDB" id="A0A336MZW8"/>
<dbReference type="PROSITE" id="PS51808">
    <property type="entry name" value="CHCH"/>
    <property type="match status" value="1"/>
</dbReference>
<sequence>MTFPDKESREKCWGARDEYWKCLDKYNPDFNPQSNQPGPSECKKLRALFEKSCPNQWVKHFDRKRTYERFKEQMKKGFDPLETKT</sequence>
<comment type="subcellular location">
    <subcellularLocation>
        <location evidence="1">Mitochondrion</location>
    </subcellularLocation>
</comment>
<dbReference type="Pfam" id="PF02297">
    <property type="entry name" value="COX6B"/>
    <property type="match status" value="1"/>
</dbReference>
<evidence type="ECO:0000256" key="2">
    <source>
        <dbReference type="ARBA" id="ARBA00023128"/>
    </source>
</evidence>
<keyword evidence="2" id="KW-0496">Mitochondrion</keyword>
<reference evidence="5" key="2">
    <citation type="submission" date="2018-07" db="EMBL/GenBank/DDBJ databases">
        <authorList>
            <person name="Quirk P.G."/>
            <person name="Krulwich T.A."/>
        </authorList>
    </citation>
    <scope>NUCLEOTIDE SEQUENCE</scope>
</reference>
<dbReference type="GO" id="GO:0042775">
    <property type="term" value="P:mitochondrial ATP synthesis coupled electron transport"/>
    <property type="evidence" value="ECO:0007669"/>
    <property type="project" value="TreeGrafter"/>
</dbReference>